<dbReference type="AlphaFoldDB" id="A0A9D2LZJ9"/>
<reference evidence="2" key="1">
    <citation type="journal article" date="2021" name="PeerJ">
        <title>Extensive microbial diversity within the chicken gut microbiome revealed by metagenomics and culture.</title>
        <authorList>
            <person name="Gilroy R."/>
            <person name="Ravi A."/>
            <person name="Getino M."/>
            <person name="Pursley I."/>
            <person name="Horton D.L."/>
            <person name="Alikhan N.F."/>
            <person name="Baker D."/>
            <person name="Gharbi K."/>
            <person name="Hall N."/>
            <person name="Watson M."/>
            <person name="Adriaenssens E.M."/>
            <person name="Foster-Nyarko E."/>
            <person name="Jarju S."/>
            <person name="Secka A."/>
            <person name="Antonio M."/>
            <person name="Oren A."/>
            <person name="Chaudhuri R.R."/>
            <person name="La Ragione R."/>
            <person name="Hildebrand F."/>
            <person name="Pallen M.J."/>
        </authorList>
    </citation>
    <scope>NUCLEOTIDE SEQUENCE</scope>
    <source>
        <strain evidence="2">ChiBcolR8-3208</strain>
    </source>
</reference>
<dbReference type="SMART" id="SM00530">
    <property type="entry name" value="HTH_XRE"/>
    <property type="match status" value="1"/>
</dbReference>
<comment type="caution">
    <text evidence="2">The sequence shown here is derived from an EMBL/GenBank/DDBJ whole genome shotgun (WGS) entry which is preliminary data.</text>
</comment>
<evidence type="ECO:0000259" key="1">
    <source>
        <dbReference type="PROSITE" id="PS50943"/>
    </source>
</evidence>
<organism evidence="2 3">
    <name type="scientific">Candidatus Acutalibacter ornithocaccae</name>
    <dbReference type="NCBI Taxonomy" id="2838416"/>
    <lineage>
        <taxon>Bacteria</taxon>
        <taxon>Bacillati</taxon>
        <taxon>Bacillota</taxon>
        <taxon>Clostridia</taxon>
        <taxon>Eubacteriales</taxon>
        <taxon>Acutalibacteraceae</taxon>
        <taxon>Acutalibacter</taxon>
    </lineage>
</organism>
<dbReference type="InterPro" id="IPR010982">
    <property type="entry name" value="Lambda_DNA-bd_dom_sf"/>
</dbReference>
<dbReference type="GO" id="GO:0003677">
    <property type="term" value="F:DNA binding"/>
    <property type="evidence" value="ECO:0007669"/>
    <property type="project" value="InterPro"/>
</dbReference>
<evidence type="ECO:0000313" key="3">
    <source>
        <dbReference type="Proteomes" id="UP000824214"/>
    </source>
</evidence>
<dbReference type="InterPro" id="IPR001387">
    <property type="entry name" value="Cro/C1-type_HTH"/>
</dbReference>
<dbReference type="Proteomes" id="UP000824214">
    <property type="component" value="Unassembled WGS sequence"/>
</dbReference>
<dbReference type="EMBL" id="DWXZ01000177">
    <property type="protein sequence ID" value="HJB38056.1"/>
    <property type="molecule type" value="Genomic_DNA"/>
</dbReference>
<feature type="domain" description="HTH cro/C1-type" evidence="1">
    <location>
        <begin position="3"/>
        <end position="60"/>
    </location>
</feature>
<evidence type="ECO:0000313" key="2">
    <source>
        <dbReference type="EMBL" id="HJB38056.1"/>
    </source>
</evidence>
<dbReference type="Pfam" id="PF13443">
    <property type="entry name" value="HTH_26"/>
    <property type="match status" value="1"/>
</dbReference>
<sequence length="193" mass="22201">MTLNSLLTQKKMTKYQLSKKSGVPQTTVIDICSGKTRLEKCAAGTVYRIAQALGVSMESLLQDQMEKTIERRSSFEVFKSNVCHLVKDMGDINFLIQTLESDEIRRLYKKRWYPEALYLLAMVDYLSRVNGLSLCREYSDLRGAKLKQVLYPSSLVLEAKITKNPALLRESERESIPEFMSHNIVEREVRNVI</sequence>
<dbReference type="SUPFAM" id="SSF47413">
    <property type="entry name" value="lambda repressor-like DNA-binding domains"/>
    <property type="match status" value="1"/>
</dbReference>
<protein>
    <submittedName>
        <fullName evidence="2">Helix-turn-helix transcriptional regulator</fullName>
    </submittedName>
</protein>
<reference evidence="2" key="2">
    <citation type="submission" date="2021-04" db="EMBL/GenBank/DDBJ databases">
        <authorList>
            <person name="Gilroy R."/>
        </authorList>
    </citation>
    <scope>NUCLEOTIDE SEQUENCE</scope>
    <source>
        <strain evidence="2">ChiBcolR8-3208</strain>
    </source>
</reference>
<accession>A0A9D2LZJ9</accession>
<dbReference type="PROSITE" id="PS50943">
    <property type="entry name" value="HTH_CROC1"/>
    <property type="match status" value="1"/>
</dbReference>
<gene>
    <name evidence="2" type="ORF">H9942_08330</name>
</gene>
<dbReference type="CDD" id="cd00093">
    <property type="entry name" value="HTH_XRE"/>
    <property type="match status" value="1"/>
</dbReference>
<dbReference type="Gene3D" id="1.10.260.40">
    <property type="entry name" value="lambda repressor-like DNA-binding domains"/>
    <property type="match status" value="1"/>
</dbReference>
<proteinExistence type="predicted"/>
<name>A0A9D2LZJ9_9FIRM</name>